<keyword evidence="1" id="KW-0812">Transmembrane</keyword>
<sequence length="207" mass="24319">MKNFFKNKFWILTMVLLVIGVFLMFLTKHPHLLSKIEWGNVSDWVGSLSTLGTLYVAYLAYKNAPNWIKDKKNETGLNHVINLMADYDELLIQTRKAISVLTSEANDTLDLNVYIKSINDLGIQHSKLQSKIDSCRRWKINPPDELQFSTFKLYQANITIFLYIRFLRDNDKEQAQIFKFDLINLNSELHNDSLYFQKDIEDIFKFP</sequence>
<dbReference type="RefSeq" id="WP_267214621.1">
    <property type="nucleotide sequence ID" value="NZ_JAPMLV010000001.1"/>
</dbReference>
<evidence type="ECO:0000313" key="2">
    <source>
        <dbReference type="EMBL" id="MCX8302149.1"/>
    </source>
</evidence>
<comment type="caution">
    <text evidence="2">The sequence shown here is derived from an EMBL/GenBank/DDBJ whole genome shotgun (WGS) entry which is preliminary data.</text>
</comment>
<keyword evidence="3" id="KW-1185">Reference proteome</keyword>
<feature type="transmembrane region" description="Helical" evidence="1">
    <location>
        <begin position="41"/>
        <end position="61"/>
    </location>
</feature>
<feature type="transmembrane region" description="Helical" evidence="1">
    <location>
        <begin position="9"/>
        <end position="26"/>
    </location>
</feature>
<dbReference type="Proteomes" id="UP001163211">
    <property type="component" value="Unassembled WGS sequence"/>
</dbReference>
<dbReference type="EMBL" id="JAPMLV010000001">
    <property type="protein sequence ID" value="MCX8302149.1"/>
    <property type="molecule type" value="Genomic_DNA"/>
</dbReference>
<gene>
    <name evidence="2" type="ORF">OTG14_04160</name>
</gene>
<evidence type="ECO:0000256" key="1">
    <source>
        <dbReference type="SAM" id="Phobius"/>
    </source>
</evidence>
<keyword evidence="1" id="KW-1133">Transmembrane helix</keyword>
<protein>
    <recommendedName>
        <fullName evidence="4">DUF4760 domain-containing protein</fullName>
    </recommendedName>
</protein>
<name>A0ABT3XEN6_9ENTR</name>
<keyword evidence="1" id="KW-0472">Membrane</keyword>
<organism evidence="2 3">
    <name type="scientific">Enterobacter pseudoroggenkampii</name>
    <dbReference type="NCBI Taxonomy" id="2996112"/>
    <lineage>
        <taxon>Bacteria</taxon>
        <taxon>Pseudomonadati</taxon>
        <taxon>Pseudomonadota</taxon>
        <taxon>Gammaproteobacteria</taxon>
        <taxon>Enterobacterales</taxon>
        <taxon>Enterobacteriaceae</taxon>
        <taxon>Enterobacter</taxon>
    </lineage>
</organism>
<evidence type="ECO:0000313" key="3">
    <source>
        <dbReference type="Proteomes" id="UP001163211"/>
    </source>
</evidence>
<reference evidence="2" key="1">
    <citation type="submission" date="2022-11" db="EMBL/GenBank/DDBJ databases">
        <title>The draft genomes of two Enterobacter strains.</title>
        <authorList>
            <person name="He Y."/>
            <person name="Wu S."/>
            <person name="Feng Y."/>
            <person name="Zong Z."/>
        </authorList>
    </citation>
    <scope>NUCLEOTIDE SEQUENCE</scope>
    <source>
        <strain evidence="2">155092</strain>
    </source>
</reference>
<accession>A0ABT3XEN6</accession>
<evidence type="ECO:0008006" key="4">
    <source>
        <dbReference type="Google" id="ProtNLM"/>
    </source>
</evidence>
<proteinExistence type="predicted"/>